<comment type="caution">
    <text evidence="1">The sequence shown here is derived from an EMBL/GenBank/DDBJ whole genome shotgun (WGS) entry which is preliminary data.</text>
</comment>
<reference evidence="1" key="1">
    <citation type="submission" date="2016-10" db="EMBL/GenBank/DDBJ databases">
        <authorList>
            <person name="Benchimol M."/>
            <person name="Almeida L.G."/>
            <person name="Vasconcelos A.T."/>
            <person name="Perreira-Neves A."/>
            <person name="Rosa I.A."/>
            <person name="Tasca T."/>
            <person name="Bogo M.R."/>
            <person name="de Souza W."/>
        </authorList>
    </citation>
    <scope>NUCLEOTIDE SEQUENCE [LARGE SCALE GENOMIC DNA]</scope>
    <source>
        <strain evidence="1">K</strain>
    </source>
</reference>
<name>A0A1J4K974_9EUKA</name>
<sequence length="1538" mass="179150">MLFLVLLLLFFLIYLIGYFVFRKIVPHVLKKCFSSVNLTMGKSIFSIDHLECESEQLYFDMTNFKFIINLLSLFDFSSQPLFMLRFTKMIVKIPEIPVKKGDNNEKITNKDSENIISDSQKKNQTMKKTTLHSWILKRVALYFLPFLIRRFGIDIHDIEIQIGDYFLTIKSITQLYKKTKTNIFDEFLITKISVSNQTQNMNLIVLPKIGFSINADINILKLIFSFNLNNVSFQIGNSSFDKKENTKAFNLTVQNGVSMIQIDQIFISNKNFPNESLCSINFCPIEIKYPILDPEIPFLEISIESIIGCLNNISLSNISAADQSRIILHIPKIDYNHNLVHIHSINCELCYPFLLNYALLIQLVYKGNKKTPKQINIPILLNIDSISIMLHVSDNHKFDIKLPNGVKLSNGNEMFIQYGSVNIYNHDNKRFYNLANMKNSKIVFENSLSFIINGEKASVYLSPTLYLLSYFKTVTKSFSYLIEIIKGPLYRQNDFSYPTPMKIQASFTDFKVNVLNNELTEKVLKSNYVKSLLQNIAIQEDEFKRIQQLFSVYKNLMKKLSTETQKENNKIYSENEIFAVFSFRDMKVSADGLCFKGKKETYEKIMEEFDLTEENSEILKMTALKVIYQSKTSNLFANIGLPHSKFELSSVNDFLIETELFLLDRLPKEIKDIFYNEITFENEKVRIPMNSVQSLVIANDFRMKYDKWIINIIPSIFTYVADSQLISNKLTQKLIKFPKVSFFDQLRLTTLIIGEFHIRKLRLNIVSDINKLYTSKLSEPKSILMSILINNFKFKLYPLTYSSTFDNIKIYLPKNSKLMKTNPTLINKDVLFIKIPSLKIDMKITSQNNNNLSMIENISSFLEVNSHNMLDDDIDPYYKIRSHLMTFNIRLKFNYQTDTEGNQEEKNETSSIVVYFDYIQLLIDNFLSENKFAFRNIKQLFRKNPKTRFIINARIEEFSLPTILIIFRKHIINVNVSQIKAEKMDEITDFSIKQINVIFYGSDNEILSIIDLKLLSGSINQSITTMKLNNLEMDIFNIMLLSIFMKLFVANNMPNKKRFNKVAKISPKSSLENIMNIFDTPYFSFIISNTRIQIIHKDITIPPSLTFNELIIENRKSSKMNGHFSIMNFDEFIVQALSDINLPLLKVLGMKVNFATCGDRIFLFGELYQGLEMNIQSKVINALTTYFLPNIPKLEEIIQFQQTRITKNKLIQLLETEQFEKIDKFEDEFDFDFHLSQDELSKNDLSKKNTSQNSQKRVNKQNNALENNINETNKFYCHYTLDVTGNINIGLIGSEGQRENKKISTLTSNLIYFEHILDEDGSITDNLTVGNLEIINELITNEMIAEHKNLSKYQKTLTTLSSLYQDRENYQNLKLHPILEIVLYKHKKAMKGFDNIKMMIQPIVCNITSNLILTLSDNFKELAEYNIFDLERIYKEFVQNKESFITKDNSMKSLYNKTTQKNPGFYKKIEISEMKIRMSYLTDNSILKYIEDRELSIEPIQIDDFYGSKENISQLMRKKMAAAIVKSLPTIVMRAKDK</sequence>
<dbReference type="EMBL" id="MLAK01000739">
    <property type="protein sequence ID" value="OHT05989.1"/>
    <property type="molecule type" value="Genomic_DNA"/>
</dbReference>
<evidence type="ECO:0000313" key="2">
    <source>
        <dbReference type="Proteomes" id="UP000179807"/>
    </source>
</evidence>
<proteinExistence type="predicted"/>
<gene>
    <name evidence="1" type="ORF">TRFO_26052</name>
</gene>
<protein>
    <submittedName>
        <fullName evidence="1">Uncharacterized protein</fullName>
    </submittedName>
</protein>
<organism evidence="1 2">
    <name type="scientific">Tritrichomonas foetus</name>
    <dbReference type="NCBI Taxonomy" id="1144522"/>
    <lineage>
        <taxon>Eukaryota</taxon>
        <taxon>Metamonada</taxon>
        <taxon>Parabasalia</taxon>
        <taxon>Tritrichomonadida</taxon>
        <taxon>Tritrichomonadidae</taxon>
        <taxon>Tritrichomonas</taxon>
    </lineage>
</organism>
<dbReference type="Proteomes" id="UP000179807">
    <property type="component" value="Unassembled WGS sequence"/>
</dbReference>
<accession>A0A1J4K974</accession>
<dbReference type="RefSeq" id="XP_068359125.1">
    <property type="nucleotide sequence ID" value="XM_068504716.1"/>
</dbReference>
<evidence type="ECO:0000313" key="1">
    <source>
        <dbReference type="EMBL" id="OHT05989.1"/>
    </source>
</evidence>
<dbReference type="GeneID" id="94839420"/>
<dbReference type="VEuPathDB" id="TrichDB:TRFO_26052"/>
<keyword evidence="2" id="KW-1185">Reference proteome</keyword>